<dbReference type="STRING" id="227598.APY94_12360"/>
<dbReference type="OrthoDB" id="85875at2157"/>
<comment type="caution">
    <text evidence="1">The sequence shown here is derived from an EMBL/GenBank/DDBJ whole genome shotgun (WGS) entry which is preliminary data.</text>
</comment>
<evidence type="ECO:0000313" key="2">
    <source>
        <dbReference type="Proteomes" id="UP000053462"/>
    </source>
</evidence>
<protein>
    <recommendedName>
        <fullName evidence="3">KaiC-like domain-containing protein</fullName>
    </recommendedName>
</protein>
<dbReference type="AlphaFoldDB" id="A0A100XW04"/>
<evidence type="ECO:0008006" key="3">
    <source>
        <dbReference type="Google" id="ProtNLM"/>
    </source>
</evidence>
<proteinExistence type="predicted"/>
<reference evidence="1 2" key="1">
    <citation type="submission" date="2015-10" db="EMBL/GenBank/DDBJ databases">
        <title>Draft genome sequence of Thermococcus celericrescens strain DSM 17994.</title>
        <authorList>
            <person name="Hong S.-J."/>
            <person name="Park C.-E."/>
            <person name="Shin J.-H."/>
        </authorList>
    </citation>
    <scope>NUCLEOTIDE SEQUENCE [LARGE SCALE GENOMIC DNA]</scope>
    <source>
        <strain evidence="1 2">DSM 17994</strain>
    </source>
</reference>
<accession>A0A100XW04</accession>
<keyword evidence="2" id="KW-1185">Reference proteome</keyword>
<evidence type="ECO:0000313" key="1">
    <source>
        <dbReference type="EMBL" id="KUH31499.1"/>
    </source>
</evidence>
<dbReference type="Gene3D" id="3.40.50.11570">
    <property type="entry name" value="Protein of unknown function DUF257"/>
    <property type="match status" value="1"/>
</dbReference>
<dbReference type="Proteomes" id="UP000053462">
    <property type="component" value="Unassembled WGS sequence"/>
</dbReference>
<gene>
    <name evidence="1" type="ORF">APY94_12360</name>
</gene>
<dbReference type="EMBL" id="LLYW01000054">
    <property type="protein sequence ID" value="KUH31499.1"/>
    <property type="molecule type" value="Genomic_DNA"/>
</dbReference>
<sequence length="220" mass="24969">MAAHAVDSILFGLRPGETVLIEYSAVSSPELLLYLVCRRCRARGTPLLIDDISDAFAESVIRLDLMGLELEGLRNVPVIKIGGSRDIGSVFGRVEVDKYFLDFRYYNEIYKKIVPEEVVFNPVLGIHKLFIALDRHEVIRLIRNISTFVGKKSRVALYFLNLDIMERYSPELLSFFEETASTVLRWDFEGGKYRLRVVKAANSSIVGSTVSLSFRDISRP</sequence>
<dbReference type="InterPro" id="IPR005489">
    <property type="entry name" value="DUF257"/>
</dbReference>
<name>A0A100XW04_9EURY</name>
<dbReference type="RefSeq" id="WP_058939910.1">
    <property type="nucleotide sequence ID" value="NZ_LLYW01000054.1"/>
</dbReference>
<dbReference type="Pfam" id="PF03192">
    <property type="entry name" value="DUF257"/>
    <property type="match status" value="1"/>
</dbReference>
<organism evidence="1 2">
    <name type="scientific">Thermococcus celericrescens</name>
    <dbReference type="NCBI Taxonomy" id="227598"/>
    <lineage>
        <taxon>Archaea</taxon>
        <taxon>Methanobacteriati</taxon>
        <taxon>Methanobacteriota</taxon>
        <taxon>Thermococci</taxon>
        <taxon>Thermococcales</taxon>
        <taxon>Thermococcaceae</taxon>
        <taxon>Thermococcus</taxon>
    </lineage>
</organism>